<evidence type="ECO:0000313" key="3">
    <source>
        <dbReference type="Proteomes" id="UP000828390"/>
    </source>
</evidence>
<sequence length="56" mass="6421">MLRKLGSPLAHARRRRDHGCESHKPGRPRSPRASQRVPQARPTEASRARKHVSPRH</sequence>
<accession>A0A9D4K9S6</accession>
<name>A0A9D4K9S6_DREPO</name>
<comment type="caution">
    <text evidence="2">The sequence shown here is derived from an EMBL/GenBank/DDBJ whole genome shotgun (WGS) entry which is preliminary data.</text>
</comment>
<reference evidence="2" key="2">
    <citation type="submission" date="2020-11" db="EMBL/GenBank/DDBJ databases">
        <authorList>
            <person name="McCartney M.A."/>
            <person name="Auch B."/>
            <person name="Kono T."/>
            <person name="Mallez S."/>
            <person name="Becker A."/>
            <person name="Gohl D.M."/>
            <person name="Silverstein K.A.T."/>
            <person name="Koren S."/>
            <person name="Bechman K.B."/>
            <person name="Herman A."/>
            <person name="Abrahante J.E."/>
            <person name="Garbe J."/>
        </authorList>
    </citation>
    <scope>NUCLEOTIDE SEQUENCE</scope>
    <source>
        <strain evidence="2">Duluth1</strain>
        <tissue evidence="2">Whole animal</tissue>
    </source>
</reference>
<proteinExistence type="predicted"/>
<organism evidence="2 3">
    <name type="scientific">Dreissena polymorpha</name>
    <name type="common">Zebra mussel</name>
    <name type="synonym">Mytilus polymorpha</name>
    <dbReference type="NCBI Taxonomy" id="45954"/>
    <lineage>
        <taxon>Eukaryota</taxon>
        <taxon>Metazoa</taxon>
        <taxon>Spiralia</taxon>
        <taxon>Lophotrochozoa</taxon>
        <taxon>Mollusca</taxon>
        <taxon>Bivalvia</taxon>
        <taxon>Autobranchia</taxon>
        <taxon>Heteroconchia</taxon>
        <taxon>Euheterodonta</taxon>
        <taxon>Imparidentia</taxon>
        <taxon>Neoheterodontei</taxon>
        <taxon>Myida</taxon>
        <taxon>Dreissenoidea</taxon>
        <taxon>Dreissenidae</taxon>
        <taxon>Dreissena</taxon>
    </lineage>
</organism>
<evidence type="ECO:0000313" key="2">
    <source>
        <dbReference type="EMBL" id="KAH3835790.1"/>
    </source>
</evidence>
<dbReference type="EMBL" id="JAIWYP010000004">
    <property type="protein sequence ID" value="KAH3835790.1"/>
    <property type="molecule type" value="Genomic_DNA"/>
</dbReference>
<dbReference type="Proteomes" id="UP000828390">
    <property type="component" value="Unassembled WGS sequence"/>
</dbReference>
<protein>
    <submittedName>
        <fullName evidence="2">Uncharacterized protein</fullName>
    </submittedName>
</protein>
<reference evidence="2" key="1">
    <citation type="journal article" date="2019" name="bioRxiv">
        <title>The Genome of the Zebra Mussel, Dreissena polymorpha: A Resource for Invasive Species Research.</title>
        <authorList>
            <person name="McCartney M.A."/>
            <person name="Auch B."/>
            <person name="Kono T."/>
            <person name="Mallez S."/>
            <person name="Zhang Y."/>
            <person name="Obille A."/>
            <person name="Becker A."/>
            <person name="Abrahante J.E."/>
            <person name="Garbe J."/>
            <person name="Badalamenti J.P."/>
            <person name="Herman A."/>
            <person name="Mangelson H."/>
            <person name="Liachko I."/>
            <person name="Sullivan S."/>
            <person name="Sone E.D."/>
            <person name="Koren S."/>
            <person name="Silverstein K.A.T."/>
            <person name="Beckman K.B."/>
            <person name="Gohl D.M."/>
        </authorList>
    </citation>
    <scope>NUCLEOTIDE SEQUENCE</scope>
    <source>
        <strain evidence="2">Duluth1</strain>
        <tissue evidence="2">Whole animal</tissue>
    </source>
</reference>
<gene>
    <name evidence="2" type="ORF">DPMN_109154</name>
</gene>
<feature type="region of interest" description="Disordered" evidence="1">
    <location>
        <begin position="1"/>
        <end position="56"/>
    </location>
</feature>
<evidence type="ECO:0000256" key="1">
    <source>
        <dbReference type="SAM" id="MobiDB-lite"/>
    </source>
</evidence>
<dbReference type="AlphaFoldDB" id="A0A9D4K9S6"/>
<keyword evidence="3" id="KW-1185">Reference proteome</keyword>